<reference evidence="7 8" key="1">
    <citation type="submission" date="2025-04" db="UniProtKB">
        <authorList>
            <consortium name="RefSeq"/>
        </authorList>
    </citation>
    <scope>IDENTIFICATION</scope>
</reference>
<dbReference type="Pfam" id="PF02187">
    <property type="entry name" value="GAS2"/>
    <property type="match status" value="1"/>
</dbReference>
<evidence type="ECO:0000256" key="1">
    <source>
        <dbReference type="ARBA" id="ARBA00004245"/>
    </source>
</evidence>
<evidence type="ECO:0000256" key="3">
    <source>
        <dbReference type="ARBA" id="ARBA00023212"/>
    </source>
</evidence>
<dbReference type="Gene3D" id="3.30.920.20">
    <property type="entry name" value="Gas2-like domain"/>
    <property type="match status" value="1"/>
</dbReference>
<accession>A0AAX6SC48</accession>
<organism evidence="6 8">
    <name type="scientific">Heterocephalus glaber</name>
    <name type="common">Naked mole rat</name>
    <dbReference type="NCBI Taxonomy" id="10181"/>
    <lineage>
        <taxon>Eukaryota</taxon>
        <taxon>Metazoa</taxon>
        <taxon>Chordata</taxon>
        <taxon>Craniata</taxon>
        <taxon>Vertebrata</taxon>
        <taxon>Euteleostomi</taxon>
        <taxon>Mammalia</taxon>
        <taxon>Eutheria</taxon>
        <taxon>Euarchontoglires</taxon>
        <taxon>Glires</taxon>
        <taxon>Rodentia</taxon>
        <taxon>Hystricomorpha</taxon>
        <taxon>Bathyergidae</taxon>
        <taxon>Heterocephalus</taxon>
    </lineage>
</organism>
<evidence type="ECO:0000256" key="4">
    <source>
        <dbReference type="SAM" id="MobiDB-lite"/>
    </source>
</evidence>
<evidence type="ECO:0000313" key="8">
    <source>
        <dbReference type="RefSeq" id="XP_021106324.1"/>
    </source>
</evidence>
<feature type="region of interest" description="Disordered" evidence="4">
    <location>
        <begin position="819"/>
        <end position="839"/>
    </location>
</feature>
<dbReference type="InterPro" id="IPR036534">
    <property type="entry name" value="GAR_dom_sf"/>
</dbReference>
<dbReference type="RefSeq" id="XP_021106321.1">
    <property type="nucleotide sequence ID" value="XM_021250662.1"/>
</dbReference>
<dbReference type="Gene3D" id="1.20.58.60">
    <property type="match status" value="1"/>
</dbReference>
<gene>
    <name evidence="7 8" type="primary">LOC101709785</name>
</gene>
<dbReference type="GO" id="GO:0005856">
    <property type="term" value="C:cytoskeleton"/>
    <property type="evidence" value="ECO:0007669"/>
    <property type="project" value="UniProtKB-SubCell"/>
</dbReference>
<dbReference type="PROSITE" id="PS51460">
    <property type="entry name" value="GAR"/>
    <property type="match status" value="1"/>
</dbReference>
<dbReference type="SUPFAM" id="SSF46966">
    <property type="entry name" value="Spectrin repeat"/>
    <property type="match status" value="2"/>
</dbReference>
<dbReference type="RefSeq" id="XP_021106324.1">
    <property type="nucleotide sequence ID" value="XM_021250665.1"/>
</dbReference>
<feature type="domain" description="GAR" evidence="5">
    <location>
        <begin position="670"/>
        <end position="752"/>
    </location>
</feature>
<evidence type="ECO:0000313" key="6">
    <source>
        <dbReference type="Proteomes" id="UP000694906"/>
    </source>
</evidence>
<feature type="compositionally biased region" description="Basic and acidic residues" evidence="4">
    <location>
        <begin position="819"/>
        <end position="834"/>
    </location>
</feature>
<proteinExistence type="predicted"/>
<evidence type="ECO:0000313" key="7">
    <source>
        <dbReference type="RefSeq" id="XP_021106321.1"/>
    </source>
</evidence>
<dbReference type="SMART" id="SM00243">
    <property type="entry name" value="GAS2"/>
    <property type="match status" value="1"/>
</dbReference>
<evidence type="ECO:0000259" key="5">
    <source>
        <dbReference type="PROSITE" id="PS51460"/>
    </source>
</evidence>
<dbReference type="Proteomes" id="UP000694906">
    <property type="component" value="Unplaced"/>
</dbReference>
<keyword evidence="6" id="KW-1185">Reference proteome</keyword>
<feature type="region of interest" description="Disordered" evidence="4">
    <location>
        <begin position="17"/>
        <end position="37"/>
    </location>
</feature>
<comment type="subcellular location">
    <subcellularLocation>
        <location evidence="1">Cytoplasm</location>
        <location evidence="1">Cytoskeleton</location>
    </subcellularLocation>
</comment>
<dbReference type="GeneID" id="101709785"/>
<sequence length="881" mass="95680">MGNWASRLGCLGERRSRLKAGPKAQEGPTPSADLQGLHPPGVSWAWWGTHAIQVTEVTETVVTETVVTEAVEVGPGQQGRQPTQAPPELLNTLQSWLDGMEELQASQGPLAADATVAAAQLQEQELLQCLLEERAPQIEPRLREAGSPAKLCAQWHRLVQWAETRLGVLQQLVPAAQNFDAAHETLLARLGPGERLLAELGQGQLGPTGQERVMQCLQRVCKGATACAEDLGRALETGQRLAELLAGEWTSARSLRWANQACQDGFNLLQPLILPDPQSKFLQCLCPCLVLKGPSNAHVLVLACLLACFAEDEARIVNQQLEGLQECVKLTLSGAVRVWQMLLCAQKIGSCELLPPTGLEAQLDLEGVASEGPGLKDQEELSVQLAQLSEWLEQLASQAEAPGQAVAPMVPIQEQCLPPSTLGASRVQPGLEFSWGQQTLVVSWPWRGPEWQGGINFEGTCHLSLLMNLPGSQAAMSCPPRERSAYHLILPTYSPGPPYGPHLPCLLSRPLNLEGPLLLIGHLLEEPLTCPHGLSQAEPLRTKVGPMTRSSHLHSDFVEQPRVAHAQGWRLEVLPAVLGADRWKPWTAVPVQVLAQRGPDQAGLLGVSLEELSWRLPRAEATKGSWNHRKLETRERSWQDKDHPEQDLIDNVLASDEQGKDGLGCLATSGGHEPTSQVITMLVSELPNGQQLPPHSMARAGDTDGNKHTGCQRWVHSPGSLGEQVARGALMVRVGGGWVALDEFLVKNDPGRAKGRTSHKIHERFQCCAGAQKSRRAQDIITLRLWASIPSASSRPLPRKTGMLTCSAYRDPCLSKVKATERPKEQKPGGHQDPGDTGQKAVCGIILRGLSRSQRTGMDEEWLGTANLSVLGLRLSGNKRQ</sequence>
<dbReference type="InterPro" id="IPR003108">
    <property type="entry name" value="GAR_dom"/>
</dbReference>
<name>A0AAX6SC48_HETGA</name>
<dbReference type="SUPFAM" id="SSF143575">
    <property type="entry name" value="GAS2 domain-like"/>
    <property type="match status" value="1"/>
</dbReference>
<protein>
    <submittedName>
        <fullName evidence="7 8">Uncharacterized protein LOC101709785 isoform X1</fullName>
    </submittedName>
</protein>
<dbReference type="GO" id="GO:0008017">
    <property type="term" value="F:microtubule binding"/>
    <property type="evidence" value="ECO:0007669"/>
    <property type="project" value="InterPro"/>
</dbReference>
<dbReference type="AlphaFoldDB" id="A0AAX6SC48"/>
<keyword evidence="2" id="KW-0963">Cytoplasm</keyword>
<keyword evidence="3" id="KW-0206">Cytoskeleton</keyword>
<evidence type="ECO:0000256" key="2">
    <source>
        <dbReference type="ARBA" id="ARBA00022490"/>
    </source>
</evidence>